<protein>
    <submittedName>
        <fullName evidence="1">Uncharacterized protein</fullName>
    </submittedName>
</protein>
<dbReference type="InterPro" id="IPR036390">
    <property type="entry name" value="WH_DNA-bd_sf"/>
</dbReference>
<dbReference type="EMBL" id="CP046522">
    <property type="protein sequence ID" value="QGU94457.1"/>
    <property type="molecule type" value="Genomic_DNA"/>
</dbReference>
<reference evidence="1 2" key="1">
    <citation type="submission" date="2019-12" db="EMBL/GenBank/DDBJ databases">
        <title>Genome sequenceing of Clostridium bovifaecis.</title>
        <authorList>
            <person name="Yao Y."/>
        </authorList>
    </citation>
    <scope>NUCLEOTIDE SEQUENCE [LARGE SCALE GENOMIC DNA]</scope>
    <source>
        <strain evidence="1 2">BXX</strain>
    </source>
</reference>
<accession>A0A6I6F131</accession>
<name>A0A6I6F131_9CLOT</name>
<dbReference type="InterPro" id="IPR036388">
    <property type="entry name" value="WH-like_DNA-bd_sf"/>
</dbReference>
<keyword evidence="2" id="KW-1185">Reference proteome</keyword>
<organism evidence="1 2">
    <name type="scientific">Clostridium bovifaecis</name>
    <dbReference type="NCBI Taxonomy" id="2184719"/>
    <lineage>
        <taxon>Bacteria</taxon>
        <taxon>Bacillati</taxon>
        <taxon>Bacillota</taxon>
        <taxon>Clostridia</taxon>
        <taxon>Eubacteriales</taxon>
        <taxon>Clostridiaceae</taxon>
        <taxon>Clostridium</taxon>
    </lineage>
</organism>
<evidence type="ECO:0000313" key="2">
    <source>
        <dbReference type="Proteomes" id="UP000422764"/>
    </source>
</evidence>
<dbReference type="SUPFAM" id="SSF46785">
    <property type="entry name" value="Winged helix' DNA-binding domain"/>
    <property type="match status" value="1"/>
</dbReference>
<dbReference type="Proteomes" id="UP000422764">
    <property type="component" value="Chromosome"/>
</dbReference>
<dbReference type="AlphaFoldDB" id="A0A6I6F131"/>
<sequence>MAEQINLFAQQFHKNCKRKNYIYYQAILELLLGNKKGLNIEEICYKMINRFDKVSRKTIRKYIQELYDGHQINLTEGKGNEKRYIITKYGEDTVSKHYTLK</sequence>
<evidence type="ECO:0000313" key="1">
    <source>
        <dbReference type="EMBL" id="QGU94457.1"/>
    </source>
</evidence>
<gene>
    <name evidence="1" type="ORF">GOM49_04485</name>
</gene>
<dbReference type="Gene3D" id="1.10.10.10">
    <property type="entry name" value="Winged helix-like DNA-binding domain superfamily/Winged helix DNA-binding domain"/>
    <property type="match status" value="1"/>
</dbReference>
<proteinExistence type="predicted"/>